<dbReference type="EMBL" id="CP060394">
    <property type="protein sequence ID" value="QNI34418.1"/>
    <property type="molecule type" value="Genomic_DNA"/>
</dbReference>
<dbReference type="RefSeq" id="WP_186746575.1">
    <property type="nucleotide sequence ID" value="NZ_CP060394.1"/>
</dbReference>
<dbReference type="KEGG" id="adin:H7849_11300"/>
<dbReference type="Proteomes" id="UP000515312">
    <property type="component" value="Chromosome"/>
</dbReference>
<evidence type="ECO:0000313" key="4">
    <source>
        <dbReference type="EMBL" id="QNI34418.1"/>
    </source>
</evidence>
<evidence type="ECO:0000313" key="5">
    <source>
        <dbReference type="Proteomes" id="UP000515312"/>
    </source>
</evidence>
<dbReference type="InterPro" id="IPR013149">
    <property type="entry name" value="ADH-like_C"/>
</dbReference>
<evidence type="ECO:0000256" key="1">
    <source>
        <dbReference type="ARBA" id="ARBA00023002"/>
    </source>
</evidence>
<gene>
    <name evidence="4" type="ORF">H7849_11300</name>
</gene>
<keyword evidence="5" id="KW-1185">Reference proteome</keyword>
<evidence type="ECO:0000259" key="2">
    <source>
        <dbReference type="Pfam" id="PF00107"/>
    </source>
</evidence>
<sequence length="329" mass="35587">MRALVYTAVRVVEMQERERPQPLPGESVIAIEAAGICGSDMSGFLGHSRRRVPPLVLGHELVGRLNDGRRVVANPLVSCRRCSACLSGALNLCSSWRLLGMDQIPGCFAEFVSVPMDQLYEIPEAMPTVRAVLVEPLANIVHLFRLASPQPFFRLGIVGAGTMGALALLTANRIGVREVLIQDVNDARLAAMRDMGATLAVNVATAEGRDEARRFAGAGFDLVLDASGSSPARQAAFDLCRPGGQVVLLGMAEERSEIDFVASIRKEHRVTMSFAYTPLDFERSLTLLKAGEIDLTSWTRVLPLEEGQQAFNTITQSPGGTLKMVLQVS</sequence>
<keyword evidence="1" id="KW-0560">Oxidoreductase</keyword>
<dbReference type="Pfam" id="PF08240">
    <property type="entry name" value="ADH_N"/>
    <property type="match status" value="1"/>
</dbReference>
<feature type="domain" description="Alcohol dehydrogenase-like C-terminal" evidence="2">
    <location>
        <begin position="163"/>
        <end position="289"/>
    </location>
</feature>
<dbReference type="Gene3D" id="3.40.50.720">
    <property type="entry name" value="NAD(P)-binding Rossmann-like Domain"/>
    <property type="match status" value="1"/>
</dbReference>
<reference evidence="4 5" key="1">
    <citation type="submission" date="2020-08" db="EMBL/GenBank/DDBJ databases">
        <title>Edaphobacter telluris sp. nov. and Acidobacterium dinghuensis sp. nov., two acidobacteria isolated from forest soil.</title>
        <authorList>
            <person name="Fu J."/>
            <person name="Qiu L."/>
        </authorList>
    </citation>
    <scope>NUCLEOTIDE SEQUENCE [LARGE SCALE GENOMIC DNA]</scope>
    <source>
        <strain evidence="4">4Y35</strain>
    </source>
</reference>
<dbReference type="InterPro" id="IPR013154">
    <property type="entry name" value="ADH-like_N"/>
</dbReference>
<dbReference type="Gene3D" id="3.90.180.10">
    <property type="entry name" value="Medium-chain alcohol dehydrogenases, catalytic domain"/>
    <property type="match status" value="1"/>
</dbReference>
<protein>
    <submittedName>
        <fullName evidence="4">Alcohol dehydrogenase catalytic domain-containing protein</fullName>
    </submittedName>
</protein>
<dbReference type="PANTHER" id="PTHR43401:SF2">
    <property type="entry name" value="L-THREONINE 3-DEHYDROGENASE"/>
    <property type="match status" value="1"/>
</dbReference>
<feature type="domain" description="Alcohol dehydrogenase-like N-terminal" evidence="3">
    <location>
        <begin position="24"/>
        <end position="124"/>
    </location>
</feature>
<dbReference type="InterPro" id="IPR011032">
    <property type="entry name" value="GroES-like_sf"/>
</dbReference>
<dbReference type="InterPro" id="IPR050129">
    <property type="entry name" value="Zn_alcohol_dh"/>
</dbReference>
<dbReference type="SUPFAM" id="SSF50129">
    <property type="entry name" value="GroES-like"/>
    <property type="match status" value="1"/>
</dbReference>
<dbReference type="SUPFAM" id="SSF51735">
    <property type="entry name" value="NAD(P)-binding Rossmann-fold domains"/>
    <property type="match status" value="1"/>
</dbReference>
<dbReference type="GO" id="GO:0016491">
    <property type="term" value="F:oxidoreductase activity"/>
    <property type="evidence" value="ECO:0007669"/>
    <property type="project" value="UniProtKB-KW"/>
</dbReference>
<evidence type="ECO:0000259" key="3">
    <source>
        <dbReference type="Pfam" id="PF08240"/>
    </source>
</evidence>
<dbReference type="InterPro" id="IPR036291">
    <property type="entry name" value="NAD(P)-bd_dom_sf"/>
</dbReference>
<dbReference type="PANTHER" id="PTHR43401">
    <property type="entry name" value="L-THREONINE 3-DEHYDROGENASE"/>
    <property type="match status" value="1"/>
</dbReference>
<dbReference type="AlphaFoldDB" id="A0A7G8BPE8"/>
<organism evidence="4 5">
    <name type="scientific">Alloacidobacterium dinghuense</name>
    <dbReference type="NCBI Taxonomy" id="2763107"/>
    <lineage>
        <taxon>Bacteria</taxon>
        <taxon>Pseudomonadati</taxon>
        <taxon>Acidobacteriota</taxon>
        <taxon>Terriglobia</taxon>
        <taxon>Terriglobales</taxon>
        <taxon>Acidobacteriaceae</taxon>
        <taxon>Alloacidobacterium</taxon>
    </lineage>
</organism>
<name>A0A7G8BPE8_9BACT</name>
<proteinExistence type="predicted"/>
<accession>A0A7G8BPE8</accession>
<dbReference type="Pfam" id="PF00107">
    <property type="entry name" value="ADH_zinc_N"/>
    <property type="match status" value="1"/>
</dbReference>